<feature type="domain" description="RNase H type-1" evidence="1">
    <location>
        <begin position="37"/>
        <end position="144"/>
    </location>
</feature>
<proteinExistence type="predicted"/>
<sequence length="144" mass="16582">MVDIAPNILEALYTVNYHKTTRKEAIEKHKRNELLPRDPDVEIWTDGSFTKGKKGGAATLMQYKSTKGVAANYIEEKSQIKLSRKITSSYEAEIIALHAGLELAVDKKFKKRTIHIMTDSLSWVSQFQSNLEEYMKLWQTLLDY</sequence>
<dbReference type="InterPro" id="IPR002156">
    <property type="entry name" value="RNaseH_domain"/>
</dbReference>
<dbReference type="AlphaFoldDB" id="A0A0H5R1C2"/>
<dbReference type="InterPro" id="IPR036397">
    <property type="entry name" value="RNaseH_sf"/>
</dbReference>
<dbReference type="InterPro" id="IPR012337">
    <property type="entry name" value="RNaseH-like_sf"/>
</dbReference>
<dbReference type="GO" id="GO:0004523">
    <property type="term" value="F:RNA-DNA hybrid ribonuclease activity"/>
    <property type="evidence" value="ECO:0007669"/>
    <property type="project" value="InterPro"/>
</dbReference>
<name>A0A0H5R1C2_9EUKA</name>
<evidence type="ECO:0000313" key="2">
    <source>
        <dbReference type="EMBL" id="CRZ07761.1"/>
    </source>
</evidence>
<evidence type="ECO:0000259" key="1">
    <source>
        <dbReference type="PROSITE" id="PS50879"/>
    </source>
</evidence>
<dbReference type="EMBL" id="HACM01007319">
    <property type="protein sequence ID" value="CRZ07761.1"/>
    <property type="molecule type" value="Transcribed_RNA"/>
</dbReference>
<reference evidence="2" key="1">
    <citation type="submission" date="2015-04" db="EMBL/GenBank/DDBJ databases">
        <title>The genome sequence of the plant pathogenic Rhizarian Plasmodiophora brassicae reveals insights in its biotrophic life cycle and the origin of chitin synthesis.</title>
        <authorList>
            <person name="Schwelm A."/>
            <person name="Fogelqvist J."/>
            <person name="Knaust A."/>
            <person name="Julke S."/>
            <person name="Lilja T."/>
            <person name="Dhandapani V."/>
            <person name="Bonilla-Rosso G."/>
            <person name="Karlsson M."/>
            <person name="Shevchenko A."/>
            <person name="Choi S.R."/>
            <person name="Kim H.G."/>
            <person name="Park J.Y."/>
            <person name="Lim Y.P."/>
            <person name="Ludwig-Muller J."/>
            <person name="Dixelius C."/>
        </authorList>
    </citation>
    <scope>NUCLEOTIDE SEQUENCE</scope>
    <source>
        <tissue evidence="2">Potato root galls</tissue>
    </source>
</reference>
<dbReference type="GO" id="GO:0003676">
    <property type="term" value="F:nucleic acid binding"/>
    <property type="evidence" value="ECO:0007669"/>
    <property type="project" value="InterPro"/>
</dbReference>
<dbReference type="SUPFAM" id="SSF53098">
    <property type="entry name" value="Ribonuclease H-like"/>
    <property type="match status" value="1"/>
</dbReference>
<dbReference type="Gene3D" id="3.30.420.10">
    <property type="entry name" value="Ribonuclease H-like superfamily/Ribonuclease H"/>
    <property type="match status" value="1"/>
</dbReference>
<accession>A0A0H5R1C2</accession>
<organism evidence="2">
    <name type="scientific">Spongospora subterranea</name>
    <dbReference type="NCBI Taxonomy" id="70186"/>
    <lineage>
        <taxon>Eukaryota</taxon>
        <taxon>Sar</taxon>
        <taxon>Rhizaria</taxon>
        <taxon>Endomyxa</taxon>
        <taxon>Phytomyxea</taxon>
        <taxon>Plasmodiophorida</taxon>
        <taxon>Plasmodiophoridae</taxon>
        <taxon>Spongospora</taxon>
    </lineage>
</organism>
<protein>
    <recommendedName>
        <fullName evidence="1">RNase H type-1 domain-containing protein</fullName>
    </recommendedName>
</protein>
<dbReference type="Pfam" id="PF00075">
    <property type="entry name" value="RNase_H"/>
    <property type="match status" value="1"/>
</dbReference>
<dbReference type="PROSITE" id="PS50879">
    <property type="entry name" value="RNASE_H_1"/>
    <property type="match status" value="1"/>
</dbReference>